<dbReference type="Proteomes" id="UP001324427">
    <property type="component" value="Unassembled WGS sequence"/>
</dbReference>
<name>A0AAV9J8H6_9PEZI</name>
<accession>A0AAV9J8H6</accession>
<keyword evidence="2" id="KW-1185">Reference proteome</keyword>
<dbReference type="PANTHER" id="PTHR24148">
    <property type="entry name" value="ANKYRIN REPEAT DOMAIN-CONTAINING PROTEIN 39 HOMOLOG-RELATED"/>
    <property type="match status" value="1"/>
</dbReference>
<dbReference type="PANTHER" id="PTHR24148:SF64">
    <property type="entry name" value="HETEROKARYON INCOMPATIBILITY DOMAIN-CONTAINING PROTEIN"/>
    <property type="match status" value="1"/>
</dbReference>
<dbReference type="InterPro" id="IPR052895">
    <property type="entry name" value="HetReg/Transcr_Mod"/>
</dbReference>
<gene>
    <name evidence="1" type="ORF">LTR36_007995</name>
</gene>
<proteinExistence type="predicted"/>
<evidence type="ECO:0000313" key="1">
    <source>
        <dbReference type="EMBL" id="KAK4541394.1"/>
    </source>
</evidence>
<comment type="caution">
    <text evidence="1">The sequence shown here is derived from an EMBL/GenBank/DDBJ whole genome shotgun (WGS) entry which is preliminary data.</text>
</comment>
<evidence type="ECO:0000313" key="2">
    <source>
        <dbReference type="Proteomes" id="UP001324427"/>
    </source>
</evidence>
<organism evidence="1 2">
    <name type="scientific">Oleoguttula mirabilis</name>
    <dbReference type="NCBI Taxonomy" id="1507867"/>
    <lineage>
        <taxon>Eukaryota</taxon>
        <taxon>Fungi</taxon>
        <taxon>Dikarya</taxon>
        <taxon>Ascomycota</taxon>
        <taxon>Pezizomycotina</taxon>
        <taxon>Dothideomycetes</taxon>
        <taxon>Dothideomycetidae</taxon>
        <taxon>Mycosphaerellales</taxon>
        <taxon>Teratosphaeriaceae</taxon>
        <taxon>Oleoguttula</taxon>
    </lineage>
</organism>
<sequence length="184" mass="20205">MVLHEVKSAEAVALKLPQNATMPERWIAYLDVLVGGHDLGDQEALSKWSRYLPIRDCQSVALKKLGGAWMANCSKKMFATSNLSVAPSLRKELHAVANGVRNVIQRYSATTRMFVTDNGYLGTGPEGMYVGDVVCVLYRGNVPFILRETGSRGHYILIGEAYVHGIMQGEAMGAGFPEQDFLLI</sequence>
<evidence type="ECO:0008006" key="3">
    <source>
        <dbReference type="Google" id="ProtNLM"/>
    </source>
</evidence>
<protein>
    <recommendedName>
        <fullName evidence="3">Heterokaryon incompatibility protein 6</fullName>
    </recommendedName>
</protein>
<dbReference type="AlphaFoldDB" id="A0AAV9J8H6"/>
<dbReference type="EMBL" id="JAVFHQ010000053">
    <property type="protein sequence ID" value="KAK4541394.1"/>
    <property type="molecule type" value="Genomic_DNA"/>
</dbReference>
<reference evidence="1 2" key="1">
    <citation type="submission" date="2021-11" db="EMBL/GenBank/DDBJ databases">
        <title>Black yeast isolated from Biological Soil Crust.</title>
        <authorList>
            <person name="Kurbessoian T."/>
        </authorList>
    </citation>
    <scope>NUCLEOTIDE SEQUENCE [LARGE SCALE GENOMIC DNA]</scope>
    <source>
        <strain evidence="1 2">CCFEE 5522</strain>
    </source>
</reference>
<dbReference type="Pfam" id="PF26639">
    <property type="entry name" value="Het-6_barrel"/>
    <property type="match status" value="1"/>
</dbReference>